<dbReference type="Gene3D" id="3.30.70.100">
    <property type="match status" value="2"/>
</dbReference>
<dbReference type="OrthoDB" id="7861789at2"/>
<protein>
    <recommendedName>
        <fullName evidence="1">DUF6854 domain-containing protein</fullName>
    </recommendedName>
</protein>
<reference evidence="3" key="1">
    <citation type="submission" date="2016-10" db="EMBL/GenBank/DDBJ databases">
        <authorList>
            <person name="Varghese N."/>
            <person name="Submissions S."/>
        </authorList>
    </citation>
    <scope>NUCLEOTIDE SEQUENCE [LARGE SCALE GENOMIC DNA]</scope>
    <source>
        <strain evidence="3">DSM 100420</strain>
    </source>
</reference>
<dbReference type="Proteomes" id="UP000198914">
    <property type="component" value="Unassembled WGS sequence"/>
</dbReference>
<organism evidence="2 3">
    <name type="scientific">Jannaschia faecimaris</name>
    <dbReference type="NCBI Taxonomy" id="1244108"/>
    <lineage>
        <taxon>Bacteria</taxon>
        <taxon>Pseudomonadati</taxon>
        <taxon>Pseudomonadota</taxon>
        <taxon>Alphaproteobacteria</taxon>
        <taxon>Rhodobacterales</taxon>
        <taxon>Roseobacteraceae</taxon>
        <taxon>Jannaschia</taxon>
    </lineage>
</organism>
<accession>A0A1H3RFL9</accession>
<feature type="domain" description="DUF6854" evidence="1">
    <location>
        <begin position="127"/>
        <end position="202"/>
    </location>
</feature>
<evidence type="ECO:0000259" key="1">
    <source>
        <dbReference type="Pfam" id="PF21614"/>
    </source>
</evidence>
<dbReference type="Pfam" id="PF21614">
    <property type="entry name" value="DUF6854"/>
    <property type="match status" value="2"/>
</dbReference>
<sequence>MSSPKYMMITVAKCAPQQYGQAIEHLESLANDLKTGAGAVTTRHGIVATGEHTGQLILFQTYEEMNGIDRAFGVYEKSEAYKGLVHDIAISVTLRNILRIEDVGLKNPSSDVPAYGVATRVKSAGLELDRLRAAVPHFEKNGAMIFRYCTILTGPTAGHRLLVVGYPSMDAVEKTYDALRGSAEYNEILETHEIEWRNIIRITG</sequence>
<dbReference type="RefSeq" id="WP_092645768.1">
    <property type="nucleotide sequence ID" value="NZ_FNPX01000008.1"/>
</dbReference>
<name>A0A1H3RFL9_9RHOB</name>
<dbReference type="EMBL" id="FNPX01000008">
    <property type="protein sequence ID" value="SDZ24487.1"/>
    <property type="molecule type" value="Genomic_DNA"/>
</dbReference>
<evidence type="ECO:0000313" key="3">
    <source>
        <dbReference type="Proteomes" id="UP000198914"/>
    </source>
</evidence>
<evidence type="ECO:0000313" key="2">
    <source>
        <dbReference type="EMBL" id="SDZ24487.1"/>
    </source>
</evidence>
<proteinExistence type="predicted"/>
<keyword evidence="3" id="KW-1185">Reference proteome</keyword>
<dbReference type="AlphaFoldDB" id="A0A1H3RFL9"/>
<gene>
    <name evidence="2" type="ORF">SAMN05444004_108100</name>
</gene>
<dbReference type="SUPFAM" id="SSF54909">
    <property type="entry name" value="Dimeric alpha+beta barrel"/>
    <property type="match status" value="1"/>
</dbReference>
<dbReference type="InterPro" id="IPR011008">
    <property type="entry name" value="Dimeric_a/b-barrel"/>
</dbReference>
<feature type="domain" description="DUF6854" evidence="1">
    <location>
        <begin position="4"/>
        <end position="100"/>
    </location>
</feature>
<dbReference type="InterPro" id="IPR049275">
    <property type="entry name" value="DUF6854"/>
</dbReference>